<accession>A0A562B5I6</accession>
<dbReference type="AlphaFoldDB" id="A0A562B5I6"/>
<gene>
    <name evidence="2" type="ORF">L602_000500001330</name>
</gene>
<keyword evidence="1" id="KW-0472">Membrane</keyword>
<reference evidence="2 3" key="1">
    <citation type="submission" date="2019-07" db="EMBL/GenBank/DDBJ databases">
        <title>Genome sequencing of lignin-degrading bacterial isolates.</title>
        <authorList>
            <person name="Gladden J."/>
        </authorList>
    </citation>
    <scope>NUCLEOTIDE SEQUENCE [LARGE SCALE GENOMIC DNA]</scope>
    <source>
        <strain evidence="2 3">J11</strain>
    </source>
</reference>
<evidence type="ECO:0000313" key="2">
    <source>
        <dbReference type="EMBL" id="TWG80487.1"/>
    </source>
</evidence>
<keyword evidence="3" id="KW-1185">Reference proteome</keyword>
<evidence type="ECO:0000256" key="1">
    <source>
        <dbReference type="SAM" id="Phobius"/>
    </source>
</evidence>
<keyword evidence="1" id="KW-0812">Transmembrane</keyword>
<protein>
    <submittedName>
        <fullName evidence="2">Uncharacterized protein</fullName>
    </submittedName>
</protein>
<organism evidence="2 3">
    <name type="scientific">Cupriavidus gilardii J11</name>
    <dbReference type="NCBI Taxonomy" id="936133"/>
    <lineage>
        <taxon>Bacteria</taxon>
        <taxon>Pseudomonadati</taxon>
        <taxon>Pseudomonadota</taxon>
        <taxon>Betaproteobacteria</taxon>
        <taxon>Burkholderiales</taxon>
        <taxon>Burkholderiaceae</taxon>
        <taxon>Cupriavidus</taxon>
    </lineage>
</organism>
<dbReference type="Proteomes" id="UP000318141">
    <property type="component" value="Unassembled WGS sequence"/>
</dbReference>
<evidence type="ECO:0000313" key="3">
    <source>
        <dbReference type="Proteomes" id="UP000318141"/>
    </source>
</evidence>
<sequence>MARLNAYAPVQHFNDIAGRASDREARKSPNIRTSIWRLNLALGRCEHKRFIRFYQNGSPVREGRIDVQRPVTALARVRKVAPRYGMLPGNRKKAIETLDKLTNIIERLGSAIDLFNDASSASEAERLLSDICANLQAITGEISTQIPDESTKRPIRDGIQIGLLVLSVGAFVAVNILSLGLPTIALAAVSLLPPFASFLCNRTYDWCTTPCSIWKPMRDMAMEIRHSVEISSMYTSSVINRLESRFDEQTETMHELASKTIRQCESRIQQETAAIAERLESRIQQETIAVIHRTDALEARIEKMIADNEASVIRLDAFFDKIDVALAERQALLEERNLTAQLARQTEAAMQQQNQHLAAVLALFIGSDGERQSGPLLATTVEFPSSCRPIQPEATHKRLNSAKDGLSLQVVGQLG</sequence>
<feature type="transmembrane region" description="Helical" evidence="1">
    <location>
        <begin position="161"/>
        <end position="192"/>
    </location>
</feature>
<keyword evidence="1" id="KW-1133">Transmembrane helix</keyword>
<proteinExistence type="predicted"/>
<name>A0A562B5I6_9BURK</name>
<dbReference type="EMBL" id="VLJN01000045">
    <property type="protein sequence ID" value="TWG80487.1"/>
    <property type="molecule type" value="Genomic_DNA"/>
</dbReference>
<comment type="caution">
    <text evidence="2">The sequence shown here is derived from an EMBL/GenBank/DDBJ whole genome shotgun (WGS) entry which is preliminary data.</text>
</comment>